<accession>A0A5C6C0B6</accession>
<dbReference type="InterPro" id="IPR008928">
    <property type="entry name" value="6-hairpin_glycosidase_sf"/>
</dbReference>
<dbReference type="EMBL" id="SJPT01000011">
    <property type="protein sequence ID" value="TWU17552.1"/>
    <property type="molecule type" value="Genomic_DNA"/>
</dbReference>
<dbReference type="Gene3D" id="2.60.120.260">
    <property type="entry name" value="Galactose-binding domain-like"/>
    <property type="match status" value="2"/>
</dbReference>
<dbReference type="AlphaFoldDB" id="A0A5C6C0B6"/>
<reference evidence="4 5" key="1">
    <citation type="submission" date="2019-02" db="EMBL/GenBank/DDBJ databases">
        <title>Deep-cultivation of Planctomycetes and their phenomic and genomic characterization uncovers novel biology.</title>
        <authorList>
            <person name="Wiegand S."/>
            <person name="Jogler M."/>
            <person name="Boedeker C."/>
            <person name="Pinto D."/>
            <person name="Vollmers J."/>
            <person name="Rivas-Marin E."/>
            <person name="Kohn T."/>
            <person name="Peeters S.H."/>
            <person name="Heuer A."/>
            <person name="Rast P."/>
            <person name="Oberbeckmann S."/>
            <person name="Bunk B."/>
            <person name="Jeske O."/>
            <person name="Meyerdierks A."/>
            <person name="Storesund J.E."/>
            <person name="Kallscheuer N."/>
            <person name="Luecker S."/>
            <person name="Lage O.M."/>
            <person name="Pohl T."/>
            <person name="Merkel B.J."/>
            <person name="Hornburger P."/>
            <person name="Mueller R.-W."/>
            <person name="Bruemmer F."/>
            <person name="Labrenz M."/>
            <person name="Spormann A.M."/>
            <person name="Op Den Camp H."/>
            <person name="Overmann J."/>
            <person name="Amann R."/>
            <person name="Jetten M.S.M."/>
            <person name="Mascher T."/>
            <person name="Medema M.H."/>
            <person name="Devos D.P."/>
            <person name="Kaster A.-K."/>
            <person name="Ovreas L."/>
            <person name="Rohde M."/>
            <person name="Galperin M.Y."/>
            <person name="Jogler C."/>
        </authorList>
    </citation>
    <scope>NUCLEOTIDE SEQUENCE [LARGE SCALE GENOMIC DNA]</scope>
    <source>
        <strain evidence="4 5">Pla52o</strain>
    </source>
</reference>
<dbReference type="RefSeq" id="WP_146597042.1">
    <property type="nucleotide sequence ID" value="NZ_SJPT01000011.1"/>
</dbReference>
<dbReference type="PANTHER" id="PTHR40081">
    <property type="entry name" value="CONCANAVALIN A-LIKE LECTIN/GLUCANASE"/>
    <property type="match status" value="1"/>
</dbReference>
<gene>
    <name evidence="4" type="ORF">Pla52o_51080</name>
</gene>
<dbReference type="InterPro" id="IPR008979">
    <property type="entry name" value="Galactose-bd-like_sf"/>
</dbReference>
<dbReference type="PANTHER" id="PTHR40081:SF1">
    <property type="entry name" value="TAT PATHWAY SIGNAL SEQUENCE DOMAIN PROTEIN"/>
    <property type="match status" value="1"/>
</dbReference>
<comment type="caution">
    <text evidence="4">The sequence shown here is derived from an EMBL/GenBank/DDBJ whole genome shotgun (WGS) entry which is preliminary data.</text>
</comment>
<dbReference type="Pfam" id="PF21346">
    <property type="entry name" value="PcRGLX_3rd"/>
    <property type="match status" value="1"/>
</dbReference>
<organism evidence="4 5">
    <name type="scientific">Novipirellula galeiformis</name>
    <dbReference type="NCBI Taxonomy" id="2528004"/>
    <lineage>
        <taxon>Bacteria</taxon>
        <taxon>Pseudomonadati</taxon>
        <taxon>Planctomycetota</taxon>
        <taxon>Planctomycetia</taxon>
        <taxon>Pirellulales</taxon>
        <taxon>Pirellulaceae</taxon>
        <taxon>Novipirellula</taxon>
    </lineage>
</organism>
<evidence type="ECO:0000313" key="5">
    <source>
        <dbReference type="Proteomes" id="UP000316304"/>
    </source>
</evidence>
<dbReference type="SUPFAM" id="SSF48208">
    <property type="entry name" value="Six-hairpin glycosidases"/>
    <property type="match status" value="1"/>
</dbReference>
<name>A0A5C6C0B6_9BACT</name>
<feature type="domain" description="PcRGLX/YetA-like central beta-sandwich" evidence="2">
    <location>
        <begin position="277"/>
        <end position="347"/>
    </location>
</feature>
<evidence type="ECO:0000259" key="2">
    <source>
        <dbReference type="Pfam" id="PF21345"/>
    </source>
</evidence>
<proteinExistence type="predicted"/>
<dbReference type="InterPro" id="IPR048330">
    <property type="entry name" value="PcRGLX/YetA_2nd"/>
</dbReference>
<dbReference type="Proteomes" id="UP000316304">
    <property type="component" value="Unassembled WGS sequence"/>
</dbReference>
<dbReference type="OrthoDB" id="275036at2"/>
<protein>
    <recommendedName>
        <fullName evidence="6">CBM6 domain-containing protein</fullName>
    </recommendedName>
</protein>
<dbReference type="Gene3D" id="1.50.10.20">
    <property type="match status" value="1"/>
</dbReference>
<dbReference type="Pfam" id="PF19501">
    <property type="entry name" value="PcRGLX_1st"/>
    <property type="match status" value="1"/>
</dbReference>
<feature type="domain" description="PcRGLX/YetA-like C-terminal alpha/alpha toroid" evidence="3">
    <location>
        <begin position="511"/>
        <end position="617"/>
    </location>
</feature>
<dbReference type="GO" id="GO:0005975">
    <property type="term" value="P:carbohydrate metabolic process"/>
    <property type="evidence" value="ECO:0007669"/>
    <property type="project" value="InterPro"/>
</dbReference>
<evidence type="ECO:0008006" key="6">
    <source>
        <dbReference type="Google" id="ProtNLM"/>
    </source>
</evidence>
<sequence length="1220" mass="133684">MKFCPPHSVFVTVVLSLSLLGIPGPVKSAGAEDSPQAPVIEHLSTQAVLAEEGSRWHVQVRFTTSAPAICYVTSGPSAAALKAGRPEIEALRNHRFDVAATIGQPHFIQVHGTAGERGFSSDVIEVAPPKPFPAGSGKRTEVPLTVRETAGVARNEPVTFGLPIPQGALGHPDSVALLDGKNAIAAQCRALVRWPDRTVKWLLVSGRVELKANQTKNLTLAFGGDVKPATDSAKSLLQESGNSMVVDTGKTRFVMDRKTGLGTIETANGLLSQLPQSRLTSTDGRVFMGKVESGTVEESGPQRVVILTRGHHLDEAGEPLFGFELRYFLHAGDPYVRVDHILQHDIVSADMKYGDEMKSFRSLDLVFGTETEGARVAIDENKKHSLAPGERLFQHESDAFSLPSGGTGTRSPGLATSGKLTVAVRDFWQQWPKAITAERGALALGLYPAIDSEDRYANRPNEHVLYFYLRDGNYTFRSGFEKRHELLIGPSTGEVQWDEIEGRVNEPLLVTASPDWYLGSGALAGLAAQNAPEFSAYDKMLADDTDGYVAQREENNWYGLMNFGDWWGERGGNWGNIEYDLQNAMLTQYFRTADKRFFDVAEDAARHNADVDVVHFAAGQKAGPGNARRVGQAWVHCMGHTGGYYPRDYMGMSIYAQGYAENEGHMWNQGNLAYWLLTGDQQVRRSALQLGDWLAGPNTIDFRYGNARVPGWMGIIAMSSYFATQDPYYLNAMHLIYEEVQEKADPQAGLWVHKLSRGHCNCEEPHYGEAGFMAGVMMTSLKYYYLATGDEEIAQRIVNIARWLVDNLYDAKSGNFRYTSCPLTGVASTSPLIIANGLAFAANQSRDRNLMRVAQETFLRGMIAAGTATRGKSLAYTTCSAPFALDEMAHFPGPTLAEEYHRNVEAALDPTRGILPSAVPNPDFEQHTDGWVARPGLKLTHSSEIRHSGVGAAKISGRSDKQNEYVVTRYASGPPWEILTLRPGKKMRLLLWLRIDQISEGAPAPTARLSTRSRGRTRQSFPTEPYDLTRLGEWQLLQTEFTVPAGTDAAYIAVGTHTKEPVEATLYLDDVNLVPADAPQSRDTYLWSLVEAEDAKRSGAVELIDEDLLDGWKFLATASGVKAGTATFTVNVPESASYPVRLRARNPANASDEAGSAAPMQVIVDGGEAIKLDVDSSSWKWFSLPEELTFDAGEHQIEIRFPENSGVQLHSMLIGGLPLQ</sequence>
<dbReference type="SUPFAM" id="SSF49785">
    <property type="entry name" value="Galactose-binding domain-like"/>
    <property type="match status" value="2"/>
</dbReference>
<evidence type="ECO:0000313" key="4">
    <source>
        <dbReference type="EMBL" id="TWU17552.1"/>
    </source>
</evidence>
<feature type="domain" description="PcRGLX/YetA-like N-terminal RIFT barrel" evidence="1">
    <location>
        <begin position="154"/>
        <end position="203"/>
    </location>
</feature>
<dbReference type="InterPro" id="IPR045793">
    <property type="entry name" value="PcRGLX/YetA-like"/>
</dbReference>
<dbReference type="Pfam" id="PF21345">
    <property type="entry name" value="PcRGLX_2nd"/>
    <property type="match status" value="1"/>
</dbReference>
<evidence type="ECO:0000259" key="3">
    <source>
        <dbReference type="Pfam" id="PF21346"/>
    </source>
</evidence>
<keyword evidence="5" id="KW-1185">Reference proteome</keyword>
<dbReference type="InterPro" id="IPR048329">
    <property type="entry name" value="PcRGLX_1st"/>
</dbReference>
<evidence type="ECO:0000259" key="1">
    <source>
        <dbReference type="Pfam" id="PF19501"/>
    </source>
</evidence>
<dbReference type="InterPro" id="IPR048331">
    <property type="entry name" value="PcRGLX/YetA_3rd"/>
</dbReference>